<dbReference type="AlphaFoldDB" id="A5CBA9"/>
<organism evidence="1">
    <name type="scientific">Vitis vinifera</name>
    <name type="common">Grape</name>
    <dbReference type="NCBI Taxonomy" id="29760"/>
    <lineage>
        <taxon>Eukaryota</taxon>
        <taxon>Viridiplantae</taxon>
        <taxon>Streptophyta</taxon>
        <taxon>Embryophyta</taxon>
        <taxon>Tracheophyta</taxon>
        <taxon>Spermatophyta</taxon>
        <taxon>Magnoliopsida</taxon>
        <taxon>eudicotyledons</taxon>
        <taxon>Gunneridae</taxon>
        <taxon>Pentapetalae</taxon>
        <taxon>rosids</taxon>
        <taxon>Vitales</taxon>
        <taxon>Vitaceae</taxon>
        <taxon>Viteae</taxon>
        <taxon>Vitis</taxon>
    </lineage>
</organism>
<sequence length="122" mass="14366">MRVVEYFLPGTPMLSSSRLDQGEFLGNFRRWPSYMPGTFNALFCDQQFRANLRLPLSFLVRQFLYHKGIHPVHMHSNTMHILRGCAMLNRLYALDLLELEMKYDIEDFGYESKLRGCIVDID</sequence>
<evidence type="ECO:0000313" key="1">
    <source>
        <dbReference type="EMBL" id="CAN82020.1"/>
    </source>
</evidence>
<dbReference type="EMBL" id="AM488898">
    <property type="protein sequence ID" value="CAN82020.1"/>
    <property type="molecule type" value="Genomic_DNA"/>
</dbReference>
<protein>
    <submittedName>
        <fullName evidence="1">Uncharacterized protein</fullName>
    </submittedName>
</protein>
<proteinExistence type="predicted"/>
<gene>
    <name evidence="1" type="ORF">VITISV_022405</name>
</gene>
<reference evidence="1" key="1">
    <citation type="journal article" date="2007" name="PLoS ONE">
        <title>The first genome sequence of an elite grapevine cultivar (Pinot noir Vitis vinifera L.): coping with a highly heterozygous genome.</title>
        <authorList>
            <person name="Velasco R."/>
            <person name="Zharkikh A."/>
            <person name="Troggio M."/>
            <person name="Cartwright D.A."/>
            <person name="Cestaro A."/>
            <person name="Pruss D."/>
            <person name="Pindo M."/>
            <person name="FitzGerald L.M."/>
            <person name="Vezzulli S."/>
            <person name="Reid J."/>
            <person name="Malacarne G."/>
            <person name="Iliev D."/>
            <person name="Coppola G."/>
            <person name="Wardell B."/>
            <person name="Micheletti D."/>
            <person name="Macalma T."/>
            <person name="Facci M."/>
            <person name="Mitchell J.T."/>
            <person name="Perazzolli M."/>
            <person name="Eldredge G."/>
            <person name="Gatto P."/>
            <person name="Oyzerski R."/>
            <person name="Moretto M."/>
            <person name="Gutin N."/>
            <person name="Stefanini M."/>
            <person name="Chen Y."/>
            <person name="Segala C."/>
            <person name="Davenport C."/>
            <person name="Dematte L."/>
            <person name="Mraz A."/>
            <person name="Battilana J."/>
            <person name="Stormo K."/>
            <person name="Costa F."/>
            <person name="Tao Q."/>
            <person name="Si-Ammour A."/>
            <person name="Harkins T."/>
            <person name="Lackey A."/>
            <person name="Perbost C."/>
            <person name="Taillon B."/>
            <person name="Stella A."/>
            <person name="Solovyev V."/>
            <person name="Fawcett J.A."/>
            <person name="Sterck L."/>
            <person name="Vandepoele K."/>
            <person name="Grando S.M."/>
            <person name="Toppo S."/>
            <person name="Moser C."/>
            <person name="Lanchbury J."/>
            <person name="Bogden R."/>
            <person name="Skolnick M."/>
            <person name="Sgaramella V."/>
            <person name="Bhatnagar S.K."/>
            <person name="Fontana P."/>
            <person name="Gutin A."/>
            <person name="Van de Peer Y."/>
            <person name="Salamini F."/>
            <person name="Viola R."/>
        </authorList>
    </citation>
    <scope>NUCLEOTIDE SEQUENCE</scope>
</reference>
<accession>A5CBA9</accession>
<name>A5CBA9_VITVI</name>